<comment type="caution">
    <text evidence="3">The sequence shown here is derived from an EMBL/GenBank/DDBJ whole genome shotgun (WGS) entry which is preliminary data.</text>
</comment>
<dbReference type="AlphaFoldDB" id="A0A520X5R8"/>
<keyword evidence="2" id="KW-0472">Membrane</keyword>
<keyword evidence="2" id="KW-1133">Transmembrane helix</keyword>
<name>A0A520X5R8_9DELT</name>
<organism evidence="3 4">
    <name type="scientific">Candidatus Acidulodesulfobacterium acidiphilum</name>
    <dbReference type="NCBI Taxonomy" id="2597224"/>
    <lineage>
        <taxon>Bacteria</taxon>
        <taxon>Deltaproteobacteria</taxon>
        <taxon>Candidatus Acidulodesulfobacterales</taxon>
        <taxon>Candidatus Acidulodesulfobacterium</taxon>
    </lineage>
</organism>
<gene>
    <name evidence="3" type="ORF">EVJ48_10310</name>
</gene>
<feature type="transmembrane region" description="Helical" evidence="2">
    <location>
        <begin position="80"/>
        <end position="97"/>
    </location>
</feature>
<evidence type="ECO:0000313" key="4">
    <source>
        <dbReference type="Proteomes" id="UP000322454"/>
    </source>
</evidence>
<accession>A0A520X5R8</accession>
<protein>
    <recommendedName>
        <fullName evidence="5">DUF3426 domain-containing protein</fullName>
    </recommendedName>
</protein>
<keyword evidence="2" id="KW-0812">Transmembrane</keyword>
<feature type="region of interest" description="Disordered" evidence="1">
    <location>
        <begin position="46"/>
        <end position="65"/>
    </location>
</feature>
<sequence length="234" mass="26994">MDKWKLGEDDDELFKKDDGSNKSFSLGKMDKEDFSDFIFEENKIDSTKKKAARKKESKTNSAENYSEYERNEAKGSFKKIFYIIVFIAALISAYYLFKIIFPGNNTDIKLYGLKTLVYKSEALPENNLLITGYLINKNKFPVSYVKLTCKLYSTKNIVLLTKHVYAGNFINLNKLKKMSNVVINMALQNKDGDDMSDVEILPNHPVKFMAVFFDINPNSKNFSITISHFYRIAK</sequence>
<evidence type="ECO:0000256" key="1">
    <source>
        <dbReference type="SAM" id="MobiDB-lite"/>
    </source>
</evidence>
<dbReference type="Proteomes" id="UP000322454">
    <property type="component" value="Unassembled WGS sequence"/>
</dbReference>
<proteinExistence type="predicted"/>
<evidence type="ECO:0000256" key="2">
    <source>
        <dbReference type="SAM" id="Phobius"/>
    </source>
</evidence>
<dbReference type="EMBL" id="SHMQ01000064">
    <property type="protein sequence ID" value="RZV36531.1"/>
    <property type="molecule type" value="Genomic_DNA"/>
</dbReference>
<reference evidence="3 4" key="1">
    <citation type="submission" date="2019-01" db="EMBL/GenBank/DDBJ databases">
        <title>Insights into ecological role of a new deltaproteobacterial order Candidatus Sinidesulfobacterales (Sva0485) by metagenomics and metatranscriptomics.</title>
        <authorList>
            <person name="Tan S."/>
            <person name="Liu J."/>
            <person name="Fang Y."/>
            <person name="Hedlund B."/>
            <person name="Lian Z.-H."/>
            <person name="Huang L.-Y."/>
            <person name="Li J.-T."/>
            <person name="Huang L.-N."/>
            <person name="Li W.-J."/>
            <person name="Jiang H.-C."/>
            <person name="Dong H.-L."/>
            <person name="Shu W.-S."/>
        </authorList>
    </citation>
    <scope>NUCLEOTIDE SEQUENCE [LARGE SCALE GENOMIC DNA]</scope>
    <source>
        <strain evidence="3">AP4</strain>
    </source>
</reference>
<evidence type="ECO:0000313" key="3">
    <source>
        <dbReference type="EMBL" id="RZV36531.1"/>
    </source>
</evidence>
<evidence type="ECO:0008006" key="5">
    <source>
        <dbReference type="Google" id="ProtNLM"/>
    </source>
</evidence>